<dbReference type="GeneID" id="97392374"/>
<dbReference type="NCBIfam" id="NF037995">
    <property type="entry name" value="TRAP_S1"/>
    <property type="match status" value="1"/>
</dbReference>
<dbReference type="Proteomes" id="UP000095492">
    <property type="component" value="Unassembled WGS sequence"/>
</dbReference>
<dbReference type="OrthoDB" id="9815946at2"/>
<dbReference type="InterPro" id="IPR018389">
    <property type="entry name" value="DctP_fam"/>
</dbReference>
<dbReference type="PROSITE" id="PS51257">
    <property type="entry name" value="PROKAR_LIPOPROTEIN"/>
    <property type="match status" value="1"/>
</dbReference>
<evidence type="ECO:0000256" key="2">
    <source>
        <dbReference type="ARBA" id="ARBA00022448"/>
    </source>
</evidence>
<dbReference type="AlphaFoldDB" id="A0A173VAH1"/>
<reference evidence="6 7" key="1">
    <citation type="submission" date="2015-09" db="EMBL/GenBank/DDBJ databases">
        <authorList>
            <consortium name="Pathogen Informatics"/>
        </authorList>
    </citation>
    <scope>NUCLEOTIDE SEQUENCE [LARGE SCALE GENOMIC DNA]</scope>
    <source>
        <strain evidence="6 7">2789STDY5608891</strain>
    </source>
</reference>
<keyword evidence="2" id="KW-0813">Transport</keyword>
<dbReference type="Pfam" id="PF03480">
    <property type="entry name" value="DctP"/>
    <property type="match status" value="1"/>
</dbReference>
<feature type="compositionally biased region" description="Polar residues" evidence="4">
    <location>
        <begin position="29"/>
        <end position="54"/>
    </location>
</feature>
<keyword evidence="3 5" id="KW-0732">Signal</keyword>
<feature type="region of interest" description="Disordered" evidence="4">
    <location>
        <begin position="24"/>
        <end position="57"/>
    </location>
</feature>
<protein>
    <submittedName>
        <fullName evidence="6">TRAP-type mannitol/chloroaromatic compound transport system, periplasmic component</fullName>
    </submittedName>
</protein>
<dbReference type="PANTHER" id="PTHR33376">
    <property type="match status" value="1"/>
</dbReference>
<evidence type="ECO:0000256" key="4">
    <source>
        <dbReference type="SAM" id="MobiDB-lite"/>
    </source>
</evidence>
<dbReference type="RefSeq" id="WP_055290891.1">
    <property type="nucleotide sequence ID" value="NZ_CP173382.1"/>
</dbReference>
<dbReference type="STRING" id="39490.ERS852448_02617"/>
<evidence type="ECO:0000313" key="6">
    <source>
        <dbReference type="EMBL" id="CUN23155.1"/>
    </source>
</evidence>
<feature type="chain" id="PRO_5038959871" evidence="5">
    <location>
        <begin position="21"/>
        <end position="386"/>
    </location>
</feature>
<evidence type="ECO:0000256" key="5">
    <source>
        <dbReference type="SAM" id="SignalP"/>
    </source>
</evidence>
<evidence type="ECO:0000256" key="3">
    <source>
        <dbReference type="ARBA" id="ARBA00022729"/>
    </source>
</evidence>
<comment type="similarity">
    <text evidence="1">Belongs to the bacterial solute-binding protein 7 family.</text>
</comment>
<dbReference type="Gene3D" id="3.40.190.170">
    <property type="entry name" value="Bacterial extracellular solute-binding protein, family 7"/>
    <property type="match status" value="1"/>
</dbReference>
<dbReference type="PANTHER" id="PTHR33376:SF7">
    <property type="entry name" value="C4-DICARBOXYLATE-BINDING PROTEIN DCTB"/>
    <property type="match status" value="1"/>
</dbReference>
<dbReference type="InterPro" id="IPR038404">
    <property type="entry name" value="TRAP_DctP_sf"/>
</dbReference>
<feature type="signal peptide" evidence="5">
    <location>
        <begin position="1"/>
        <end position="20"/>
    </location>
</feature>
<gene>
    <name evidence="6" type="ORF">ERS852448_02617</name>
</gene>
<dbReference type="CDD" id="cd13603">
    <property type="entry name" value="PBP2_TRAP_Siap_TeaA_like"/>
    <property type="match status" value="1"/>
</dbReference>
<dbReference type="EMBL" id="CYYA01000023">
    <property type="protein sequence ID" value="CUN23155.1"/>
    <property type="molecule type" value="Genomic_DNA"/>
</dbReference>
<dbReference type="GO" id="GO:0055085">
    <property type="term" value="P:transmembrane transport"/>
    <property type="evidence" value="ECO:0007669"/>
    <property type="project" value="InterPro"/>
</dbReference>
<evidence type="ECO:0000256" key="1">
    <source>
        <dbReference type="ARBA" id="ARBA00009023"/>
    </source>
</evidence>
<sequence length="386" mass="41596">MKKKLVSALLISAMAVGMLAGCGGKDENTASNGGTTAADSGSSDVEASGDNSRSVDYDSVSAESLKEEAQKIADSTDFSEAVEIEFASAGKKGATDASIFENWMEEVTELSGGKITFNYYSDGSVGTDSDILPQVMDGTLDAGACGIGPLSQYSADLANFQMPFLITDYELEYKACQTPEWQAILNAAEEATGCLKIVGQYDVGLRHFASTKGPIETIDDMKGLKIRTASTDILQEGMAAVGANPITTAYNEIYTSLQNKVVDAEEVNYATFAGQSHYEIVKNFSEIGMYPYTCFIYFNSSVYDNLPDGYADLMQAVMNEQEYIYLTETIVKADEESKQKCIDNGVAINEVQDPEDFEAACAGLYDEYAAKSGLAKAFIEKVQSMK</sequence>
<proteinExistence type="inferred from homology"/>
<name>A0A173VAH1_EUBRA</name>
<evidence type="ECO:0000313" key="7">
    <source>
        <dbReference type="Proteomes" id="UP000095492"/>
    </source>
</evidence>
<accession>A0A173VAH1</accession>
<organism evidence="6 7">
    <name type="scientific">Eubacterium ramulus</name>
    <dbReference type="NCBI Taxonomy" id="39490"/>
    <lineage>
        <taxon>Bacteria</taxon>
        <taxon>Bacillati</taxon>
        <taxon>Bacillota</taxon>
        <taxon>Clostridia</taxon>
        <taxon>Eubacteriales</taxon>
        <taxon>Eubacteriaceae</taxon>
        <taxon>Eubacterium</taxon>
    </lineage>
</organism>